<gene>
    <name evidence="1" type="ORF">CEW89_06535</name>
</gene>
<dbReference type="Proteomes" id="UP000217935">
    <property type="component" value="Chromosome"/>
</dbReference>
<proteinExistence type="predicted"/>
<reference evidence="1 2" key="1">
    <citation type="submission" date="2017-06" db="EMBL/GenBank/DDBJ databases">
        <title>Celeribacter sp. TSPH2 complete genome sequence.</title>
        <authorList>
            <person name="Woo J.-H."/>
            <person name="Kim H.-S."/>
        </authorList>
    </citation>
    <scope>NUCLEOTIDE SEQUENCE [LARGE SCALE GENOMIC DNA]</scope>
    <source>
        <strain evidence="1 2">TSPH2</strain>
    </source>
</reference>
<dbReference type="KEGG" id="ceh:CEW89_06535"/>
<dbReference type="EMBL" id="CP022196">
    <property type="protein sequence ID" value="ATG47255.1"/>
    <property type="molecule type" value="Genomic_DNA"/>
</dbReference>
<organism evidence="1 2">
    <name type="scientific">Celeribacter ethanolicus</name>
    <dbReference type="NCBI Taxonomy" id="1758178"/>
    <lineage>
        <taxon>Bacteria</taxon>
        <taxon>Pseudomonadati</taxon>
        <taxon>Pseudomonadota</taxon>
        <taxon>Alphaproteobacteria</taxon>
        <taxon>Rhodobacterales</taxon>
        <taxon>Roseobacteraceae</taxon>
        <taxon>Celeribacter</taxon>
    </lineage>
</organism>
<evidence type="ECO:0000313" key="1">
    <source>
        <dbReference type="EMBL" id="ATG47255.1"/>
    </source>
</evidence>
<sequence>MSKANPNKPFRAKCTLCGTIAESWHYAAKAPKWATSLVFLQDANDLLFAETASLHRLSPQLENRLTSNRGLFRGAGHLCNRHSA</sequence>
<keyword evidence="2" id="KW-1185">Reference proteome</keyword>
<accession>A0A291GAP7</accession>
<evidence type="ECO:0000313" key="2">
    <source>
        <dbReference type="Proteomes" id="UP000217935"/>
    </source>
</evidence>
<name>A0A291GAP7_9RHOB</name>
<protein>
    <submittedName>
        <fullName evidence="1">Uncharacterized protein</fullName>
    </submittedName>
</protein>
<dbReference type="AlphaFoldDB" id="A0A291GAP7"/>
<dbReference type="RefSeq" id="WP_096805354.1">
    <property type="nucleotide sequence ID" value="NZ_CP022196.1"/>
</dbReference>